<dbReference type="RefSeq" id="XP_060674698.1">
    <property type="nucleotide sequence ID" value="XM_060818715.1"/>
</dbReference>
<feature type="region of interest" description="Disordered" evidence="1">
    <location>
        <begin position="127"/>
        <end position="146"/>
    </location>
</feature>
<organism evidence="2 3">
    <name type="scientific">Ziziphus jujuba</name>
    <name type="common">Chinese jujube</name>
    <name type="synonym">Ziziphus sativa</name>
    <dbReference type="NCBI Taxonomy" id="326968"/>
    <lineage>
        <taxon>Eukaryota</taxon>
        <taxon>Viridiplantae</taxon>
        <taxon>Streptophyta</taxon>
        <taxon>Embryophyta</taxon>
        <taxon>Tracheophyta</taxon>
        <taxon>Spermatophyta</taxon>
        <taxon>Magnoliopsida</taxon>
        <taxon>eudicotyledons</taxon>
        <taxon>Gunneridae</taxon>
        <taxon>Pentapetalae</taxon>
        <taxon>rosids</taxon>
        <taxon>fabids</taxon>
        <taxon>Rosales</taxon>
        <taxon>Rhamnaceae</taxon>
        <taxon>Paliureae</taxon>
        <taxon>Ziziphus</taxon>
    </lineage>
</organism>
<evidence type="ECO:0000313" key="3">
    <source>
        <dbReference type="RefSeq" id="XP_060674698.1"/>
    </source>
</evidence>
<evidence type="ECO:0000313" key="2">
    <source>
        <dbReference type="Proteomes" id="UP001652623"/>
    </source>
</evidence>
<keyword evidence="2" id="KW-1185">Reference proteome</keyword>
<feature type="region of interest" description="Disordered" evidence="1">
    <location>
        <begin position="1"/>
        <end position="36"/>
    </location>
</feature>
<proteinExistence type="predicted"/>
<dbReference type="PANTHER" id="PTHR31170">
    <property type="entry name" value="BNAC04G53230D PROTEIN"/>
    <property type="match status" value="1"/>
</dbReference>
<dbReference type="InterPro" id="IPR004158">
    <property type="entry name" value="DUF247_pln"/>
</dbReference>
<dbReference type="PANTHER" id="PTHR31170:SF9">
    <property type="entry name" value="PROTEIN, PUTATIVE (DUF247)-RELATED"/>
    <property type="match status" value="1"/>
</dbReference>
<reference evidence="3" key="1">
    <citation type="submission" date="2025-08" db="UniProtKB">
        <authorList>
            <consortium name="RefSeq"/>
        </authorList>
    </citation>
    <scope>IDENTIFICATION</scope>
    <source>
        <tissue evidence="3">Seedling</tissue>
    </source>
</reference>
<feature type="compositionally biased region" description="Basic and acidic residues" evidence="1">
    <location>
        <begin position="1"/>
        <end position="16"/>
    </location>
</feature>
<evidence type="ECO:0000256" key="1">
    <source>
        <dbReference type="SAM" id="MobiDB-lite"/>
    </source>
</evidence>
<protein>
    <submittedName>
        <fullName evidence="3">Uncharacterized protein LOC112489078</fullName>
    </submittedName>
</protein>
<gene>
    <name evidence="3" type="primary">LOC112489078</name>
</gene>
<dbReference type="Proteomes" id="UP001652623">
    <property type="component" value="Chromosome 7"/>
</dbReference>
<feature type="compositionally biased region" description="Basic residues" evidence="1">
    <location>
        <begin position="129"/>
        <end position="142"/>
    </location>
</feature>
<name>A0ABM4AD90_ZIZJJ</name>
<dbReference type="Pfam" id="PF03140">
    <property type="entry name" value="DUF247"/>
    <property type="match status" value="2"/>
</dbReference>
<accession>A0ABM4AD90</accession>
<sequence length="353" mass="41113">MATVYLHDKEKQEPFLDKQSIIDNPEGSNKERGLASDQHNINIIEIPKDLEPHPPQETCWIHRVPKKLRNINKEAYTPQLVSIGPLHYGNPKLKAMQLHKIKYEEEFSERDFCKHIRKEEWMKFMEKKKEKRKGKKQKRKNHTPVNVPTYLPKLNEKCVRDDFILKIAAELFLEYYKFGRPLASGAAATTSEAAAAASESTFLGIFHPEKKIKCDEFKQISIKHFTDLVRYFMLPVDWKKNKPFRDSGVHCLYSATQLDRARVKFRRGDEEARLADIKKKGGLCWLNGCCLNLQVPELSVKDNIECIMTNVMALDQFVYPREPLICNYVFLLDQLISTEEDVQFLIDKKIVSN</sequence>
<dbReference type="GeneID" id="112489078"/>